<proteinExistence type="predicted"/>
<sequence length="174" mass="19287">MAKQSVSQRNDFMNFLRFRVAESAAATFTQNELDTNLSAERGVIMEIHSIELFFEGLQLLTEVGTDATESVVFQLTRESKTAAVVMNDADLILRRTPSIMRSSAVGTDAGPIYVYHDQYVRTDFLKPIPYVKPTIFAAVVGTDASGLQAVSGRIGYTLREVSRTEFIELLVALQ</sequence>
<evidence type="ECO:0000313" key="1">
    <source>
        <dbReference type="EMBL" id="QEV81542.1"/>
    </source>
</evidence>
<protein>
    <submittedName>
        <fullName evidence="1">Uncharacterized protein</fullName>
    </submittedName>
</protein>
<dbReference type="EMBL" id="MK659568">
    <property type="protein sequence ID" value="QEV81542.1"/>
    <property type="molecule type" value="Genomic_DNA"/>
</dbReference>
<name>A0A5J6K936_9ZZZZ</name>
<dbReference type="AlphaFoldDB" id="A0A5J6K936"/>
<organism evidence="1">
    <name type="scientific">unidentified</name>
    <dbReference type="NCBI Taxonomy" id="32644"/>
    <lineage>
        <taxon>unclassified sequences</taxon>
    </lineage>
</organism>
<reference evidence="1" key="1">
    <citation type="submission" date="2019-03" db="EMBL/GenBank/DDBJ databases">
        <title>In-depth serum virome amalysis in patients with liver diseases.</title>
        <authorList>
            <person name="Fan X."/>
        </authorList>
    </citation>
    <scope>NUCLEOTIDE SEQUENCE</scope>
    <source>
        <strain evidence="1">2</strain>
    </source>
</reference>
<accession>A0A5J6K936</accession>